<keyword evidence="5 6" id="KW-0472">Membrane</keyword>
<evidence type="ECO:0000256" key="3">
    <source>
        <dbReference type="ARBA" id="ARBA00022737"/>
    </source>
</evidence>
<protein>
    <recommendedName>
        <fullName evidence="7">Ion transport domain-containing protein</fullName>
    </recommendedName>
</protein>
<dbReference type="PANTHER" id="PTHR10582">
    <property type="entry name" value="TRANSIENT RECEPTOR POTENTIAL ION CHANNEL PROTEIN"/>
    <property type="match status" value="1"/>
</dbReference>
<dbReference type="GO" id="GO:0005262">
    <property type="term" value="F:calcium channel activity"/>
    <property type="evidence" value="ECO:0007669"/>
    <property type="project" value="TreeGrafter"/>
</dbReference>
<evidence type="ECO:0000256" key="6">
    <source>
        <dbReference type="SAM" id="Phobius"/>
    </source>
</evidence>
<evidence type="ECO:0000256" key="4">
    <source>
        <dbReference type="ARBA" id="ARBA00022989"/>
    </source>
</evidence>
<evidence type="ECO:0000256" key="5">
    <source>
        <dbReference type="ARBA" id="ARBA00023136"/>
    </source>
</evidence>
<keyword evidence="4 6" id="KW-1133">Transmembrane helix</keyword>
<accession>A0A0D8XDH2</accession>
<evidence type="ECO:0000256" key="1">
    <source>
        <dbReference type="ARBA" id="ARBA00004141"/>
    </source>
</evidence>
<feature type="transmembrane region" description="Helical" evidence="6">
    <location>
        <begin position="128"/>
        <end position="149"/>
    </location>
</feature>
<keyword evidence="9" id="KW-1185">Reference proteome</keyword>
<dbReference type="PANTHER" id="PTHR10582:SF19">
    <property type="entry name" value="ION TRANSPORT DOMAIN-CONTAINING PROTEIN"/>
    <property type="match status" value="1"/>
</dbReference>
<dbReference type="InterPro" id="IPR005821">
    <property type="entry name" value="Ion_trans_dom"/>
</dbReference>
<dbReference type="InterPro" id="IPR024862">
    <property type="entry name" value="TRPV"/>
</dbReference>
<sequence>MIGFQSDSIHWSIRADGLHNYCDRFNSILLDLFYFSYWFFSIYRFRSQKKITQLKKLVQKTFYVIFTTCERASRQIDIEDKARSFNNVIENPFEALLRTFIMTIGEFATIYKEMSSCKSMFMSFIGKVIFVLFEILVSILQFNLLIAMMTRTYEAIFETKKEWSRQQIKGSAMGSVQEQRRCSKWNEECKAPSPSFRNDDSSWIGHYMSHSEDHWSLSNAPLPDISRITQWAQVILMLELSLSPKERLMHLLRYSRPTGVNKRIRSYVVSKKTDFRAGLTKDEEIRVRNEKADLIREEKRQLIKKKHRVSLRFSNLSFNSTSTIRLLSMKIDQKINQNRFLKIPLKGKIKGPQFLLGIPA</sequence>
<evidence type="ECO:0000256" key="2">
    <source>
        <dbReference type="ARBA" id="ARBA00022692"/>
    </source>
</evidence>
<dbReference type="Pfam" id="PF00520">
    <property type="entry name" value="Ion_trans"/>
    <property type="match status" value="1"/>
</dbReference>
<evidence type="ECO:0000313" key="8">
    <source>
        <dbReference type="EMBL" id="KJH40486.1"/>
    </source>
</evidence>
<feature type="domain" description="Ion transport" evidence="7">
    <location>
        <begin position="32"/>
        <end position="158"/>
    </location>
</feature>
<dbReference type="STRING" id="29172.A0A0D8XDH2"/>
<reference evidence="9" key="2">
    <citation type="journal article" date="2016" name="Sci. Rep.">
        <title>Dictyocaulus viviparus genome, variome and transcriptome elucidate lungworm biology and support future intervention.</title>
        <authorList>
            <person name="McNulty S.N."/>
            <person name="Strube C."/>
            <person name="Rosa B.A."/>
            <person name="Martin J.C."/>
            <person name="Tyagi R."/>
            <person name="Choi Y.J."/>
            <person name="Wang Q."/>
            <person name="Hallsworth Pepin K."/>
            <person name="Zhang X."/>
            <person name="Ozersky P."/>
            <person name="Wilson R.K."/>
            <person name="Sternberg P.W."/>
            <person name="Gasser R.B."/>
            <person name="Mitreva M."/>
        </authorList>
    </citation>
    <scope>NUCLEOTIDE SEQUENCE [LARGE SCALE GENOMIC DNA]</scope>
    <source>
        <strain evidence="9">HannoverDv2000</strain>
    </source>
</reference>
<organism evidence="8 9">
    <name type="scientific">Dictyocaulus viviparus</name>
    <name type="common">Bovine lungworm</name>
    <dbReference type="NCBI Taxonomy" id="29172"/>
    <lineage>
        <taxon>Eukaryota</taxon>
        <taxon>Metazoa</taxon>
        <taxon>Ecdysozoa</taxon>
        <taxon>Nematoda</taxon>
        <taxon>Chromadorea</taxon>
        <taxon>Rhabditida</taxon>
        <taxon>Rhabditina</taxon>
        <taxon>Rhabditomorpha</taxon>
        <taxon>Strongyloidea</taxon>
        <taxon>Metastrongylidae</taxon>
        <taxon>Dictyocaulus</taxon>
    </lineage>
</organism>
<evidence type="ECO:0000313" key="9">
    <source>
        <dbReference type="Proteomes" id="UP000053766"/>
    </source>
</evidence>
<dbReference type="GO" id="GO:0005886">
    <property type="term" value="C:plasma membrane"/>
    <property type="evidence" value="ECO:0007669"/>
    <property type="project" value="TreeGrafter"/>
</dbReference>
<dbReference type="OrthoDB" id="533508at2759"/>
<evidence type="ECO:0000259" key="7">
    <source>
        <dbReference type="Pfam" id="PF00520"/>
    </source>
</evidence>
<name>A0A0D8XDH2_DICVI</name>
<gene>
    <name evidence="8" type="ORF">DICVIV_13557</name>
</gene>
<dbReference type="GO" id="GO:0098703">
    <property type="term" value="P:calcium ion import across plasma membrane"/>
    <property type="evidence" value="ECO:0007669"/>
    <property type="project" value="TreeGrafter"/>
</dbReference>
<feature type="transmembrane region" description="Helical" evidence="6">
    <location>
        <begin position="28"/>
        <end position="45"/>
    </location>
</feature>
<reference evidence="8 9" key="1">
    <citation type="submission" date="2013-11" db="EMBL/GenBank/DDBJ databases">
        <title>Draft genome of the bovine lungworm Dictyocaulus viviparus.</title>
        <authorList>
            <person name="Mitreva M."/>
        </authorList>
    </citation>
    <scope>NUCLEOTIDE SEQUENCE [LARGE SCALE GENOMIC DNA]</scope>
    <source>
        <strain evidence="8 9">HannoverDv2000</strain>
    </source>
</reference>
<dbReference type="EMBL" id="KN717172">
    <property type="protein sequence ID" value="KJH40486.1"/>
    <property type="molecule type" value="Genomic_DNA"/>
</dbReference>
<proteinExistence type="predicted"/>
<dbReference type="AlphaFoldDB" id="A0A0D8XDH2"/>
<keyword evidence="3" id="KW-0677">Repeat</keyword>
<comment type="subcellular location">
    <subcellularLocation>
        <location evidence="1">Membrane</location>
        <topology evidence="1">Multi-pass membrane protein</topology>
    </subcellularLocation>
</comment>
<dbReference type="Proteomes" id="UP000053766">
    <property type="component" value="Unassembled WGS sequence"/>
</dbReference>
<keyword evidence="2 6" id="KW-0812">Transmembrane</keyword>